<dbReference type="OrthoDB" id="92877at2"/>
<name>A0A1I5QF89_9BACI</name>
<dbReference type="RefSeq" id="WP_089832276.1">
    <property type="nucleotide sequence ID" value="NZ_BJWI01000024.1"/>
</dbReference>
<sequence length="141" mass="16896">MVYNKALYDKIHKLLKKKVSHREVAKQCSVNKNTVTALIDRKMATNSIYPSRLKLSAYNHDLKPITTQIRYYLTIKRRTYEKHKHISLTKQEIYVLIKHDFPNISKRKFDYLHKSESNKQREGYLTLRYSPGYTVQFDWGK</sequence>
<protein>
    <recommendedName>
        <fullName evidence="5">Transposase</fullName>
    </recommendedName>
</protein>
<dbReference type="AlphaFoldDB" id="A0A1I5QF89"/>
<dbReference type="Proteomes" id="UP000242243">
    <property type="component" value="Unassembled WGS sequence"/>
</dbReference>
<evidence type="ECO:0000313" key="1">
    <source>
        <dbReference type="EMBL" id="GEM02096.1"/>
    </source>
</evidence>
<evidence type="ECO:0000313" key="4">
    <source>
        <dbReference type="Proteomes" id="UP000321547"/>
    </source>
</evidence>
<dbReference type="EMBL" id="FOXC01000021">
    <property type="protein sequence ID" value="SFP44660.1"/>
    <property type="molecule type" value="Genomic_DNA"/>
</dbReference>
<reference evidence="1 4" key="2">
    <citation type="submission" date="2019-07" db="EMBL/GenBank/DDBJ databases">
        <title>Whole genome shotgun sequence of Halolactibacillus halophilus NBRC 100868.</title>
        <authorList>
            <person name="Hosoyama A."/>
            <person name="Uohara A."/>
            <person name="Ohji S."/>
            <person name="Ichikawa N."/>
        </authorList>
    </citation>
    <scope>NUCLEOTIDE SEQUENCE [LARGE SCALE GENOMIC DNA]</scope>
    <source>
        <strain evidence="1 4">NBRC 100868</strain>
    </source>
</reference>
<evidence type="ECO:0000313" key="3">
    <source>
        <dbReference type="Proteomes" id="UP000242243"/>
    </source>
</evidence>
<proteinExistence type="predicted"/>
<evidence type="ECO:0000313" key="2">
    <source>
        <dbReference type="EMBL" id="SFP44660.1"/>
    </source>
</evidence>
<dbReference type="EMBL" id="BJWI01000024">
    <property type="protein sequence ID" value="GEM02096.1"/>
    <property type="molecule type" value="Genomic_DNA"/>
</dbReference>
<dbReference type="Proteomes" id="UP000321547">
    <property type="component" value="Unassembled WGS sequence"/>
</dbReference>
<organism evidence="2 3">
    <name type="scientific">Halolactibacillus halophilus</name>
    <dbReference type="NCBI Taxonomy" id="306540"/>
    <lineage>
        <taxon>Bacteria</taxon>
        <taxon>Bacillati</taxon>
        <taxon>Bacillota</taxon>
        <taxon>Bacilli</taxon>
        <taxon>Bacillales</taxon>
        <taxon>Bacillaceae</taxon>
        <taxon>Halolactibacillus</taxon>
    </lineage>
</organism>
<gene>
    <name evidence="1" type="ORF">HHA03_16280</name>
    <name evidence="2" type="ORF">SAMN05421839_1217</name>
</gene>
<accession>A0A1I5QF89</accession>
<evidence type="ECO:0008006" key="5">
    <source>
        <dbReference type="Google" id="ProtNLM"/>
    </source>
</evidence>
<reference evidence="2 3" key="1">
    <citation type="submission" date="2016-10" db="EMBL/GenBank/DDBJ databases">
        <authorList>
            <person name="de Groot N.N."/>
        </authorList>
    </citation>
    <scope>NUCLEOTIDE SEQUENCE [LARGE SCALE GENOMIC DNA]</scope>
    <source>
        <strain evidence="2 3">DSM 17073</strain>
    </source>
</reference>
<dbReference type="STRING" id="306540.SAMN05421839_1217"/>
<keyword evidence="4" id="KW-1185">Reference proteome</keyword>